<dbReference type="InterPro" id="IPR016161">
    <property type="entry name" value="Ald_DH/histidinol_DH"/>
</dbReference>
<dbReference type="Proteomes" id="UP000184731">
    <property type="component" value="Chromosome"/>
</dbReference>
<dbReference type="Pfam" id="PF00171">
    <property type="entry name" value="Aldedh"/>
    <property type="match status" value="1"/>
</dbReference>
<dbReference type="InterPro" id="IPR016160">
    <property type="entry name" value="Ald_DH_CS_CYS"/>
</dbReference>
<evidence type="ECO:0000313" key="7">
    <source>
        <dbReference type="Proteomes" id="UP000184731"/>
    </source>
</evidence>
<dbReference type="PANTHER" id="PTHR11699">
    <property type="entry name" value="ALDEHYDE DEHYDROGENASE-RELATED"/>
    <property type="match status" value="1"/>
</dbReference>
<dbReference type="OrthoDB" id="5288248at2"/>
<protein>
    <submittedName>
        <fullName evidence="6">Betaine-aldehyde dehydrogenase</fullName>
    </submittedName>
</protein>
<dbReference type="EMBL" id="CP017834">
    <property type="protein sequence ID" value="APJ03485.1"/>
    <property type="molecule type" value="Genomic_DNA"/>
</dbReference>
<dbReference type="InterPro" id="IPR015590">
    <property type="entry name" value="Aldehyde_DH_dom"/>
</dbReference>
<evidence type="ECO:0000256" key="4">
    <source>
        <dbReference type="RuleBase" id="RU003345"/>
    </source>
</evidence>
<evidence type="ECO:0000259" key="5">
    <source>
        <dbReference type="Pfam" id="PF00171"/>
    </source>
</evidence>
<sequence length="471" mass="51934">MKGRHMQKVFSNFSPTTGKKICDIEISQPHQIDSALQKAQLGFQTWSSMSGLERSKILYKAGQIIRSRMHELAQIEVLDTGKPMQEALETDIPTSADALEYFAGIAPTISGSHIQLGKSFAYTRKEPLGICAGIGAWNYPFQIACWKSAPALACGNAMIFKPSELTPLSVNKLQEIYLEAGLPEGVFQVAQGGREVGEYLTLHPQVKKVSLTGSHETGKKIMENAAKSLKHVSLELGGKSPLIIFDDCDLDKAVAIAINANFYTQGEICCNGTRVFIHHKIKDKFIDKLLTRVAKIKVGDPFDLTTQMGSLISRDHLFKVMSYIESGIKEGAKLLIGGKQPEWSPSEIHFANGNFILPTVFAECHDEMSLVKEEIFGPVMSLLEFKEEAEVIERANSTKYGLAAGIITNDIKRAHRVIEKIEAGMCWINNYNLTPVEIPFGGFKGSGFGKENGLAAIEHYTQLKTVYVDMT</sequence>
<feature type="domain" description="Aldehyde dehydrogenase" evidence="5">
    <location>
        <begin position="8"/>
        <end position="466"/>
    </location>
</feature>
<evidence type="ECO:0000256" key="2">
    <source>
        <dbReference type="ARBA" id="ARBA00023002"/>
    </source>
</evidence>
<keyword evidence="7" id="KW-1185">Reference proteome</keyword>
<proteinExistence type="inferred from homology"/>
<dbReference type="GO" id="GO:0016620">
    <property type="term" value="F:oxidoreductase activity, acting on the aldehyde or oxo group of donors, NAD or NADP as acceptor"/>
    <property type="evidence" value="ECO:0007669"/>
    <property type="project" value="InterPro"/>
</dbReference>
<dbReference type="FunFam" id="3.40.309.10:FF:000012">
    <property type="entry name" value="Betaine aldehyde dehydrogenase"/>
    <property type="match status" value="1"/>
</dbReference>
<dbReference type="InterPro" id="IPR016162">
    <property type="entry name" value="Ald_DH_N"/>
</dbReference>
<evidence type="ECO:0000256" key="1">
    <source>
        <dbReference type="ARBA" id="ARBA00009986"/>
    </source>
</evidence>
<organism evidence="6 7">
    <name type="scientific">Silvanigrella aquatica</name>
    <dbReference type="NCBI Taxonomy" id="1915309"/>
    <lineage>
        <taxon>Bacteria</taxon>
        <taxon>Pseudomonadati</taxon>
        <taxon>Bdellovibrionota</taxon>
        <taxon>Oligoflexia</taxon>
        <taxon>Silvanigrellales</taxon>
        <taxon>Silvanigrellaceae</taxon>
        <taxon>Silvanigrella</taxon>
    </lineage>
</organism>
<feature type="active site" evidence="3">
    <location>
        <position position="235"/>
    </location>
</feature>
<evidence type="ECO:0000313" key="6">
    <source>
        <dbReference type="EMBL" id="APJ03485.1"/>
    </source>
</evidence>
<gene>
    <name evidence="6" type="ORF">AXG55_06020</name>
</gene>
<dbReference type="SUPFAM" id="SSF53720">
    <property type="entry name" value="ALDH-like"/>
    <property type="match status" value="1"/>
</dbReference>
<dbReference type="Gene3D" id="3.40.309.10">
    <property type="entry name" value="Aldehyde Dehydrogenase, Chain A, domain 2"/>
    <property type="match status" value="1"/>
</dbReference>
<accession>A0A1L4CZV8</accession>
<name>A0A1L4CZV8_9BACT</name>
<reference evidence="6 7" key="1">
    <citation type="submission" date="2016-10" db="EMBL/GenBank/DDBJ databases">
        <title>Silvanigrella aquatica sp. nov., isolated from a freshwater lake located in the Black Forest, Germany, description of Silvanigrellaceae fam. nov., Silvanigrellales ord. nov., reclassification of the order Bdellovibrionales in the class Oligoflexia, reclassification of the families Bacteriovoracaceae and Halobacteriovoraceae in the new order Bacteriovoracales ord. nov., and reclassification of the family Pseudobacteriovoracaceae in the order Oligoflexiales.</title>
        <authorList>
            <person name="Hahn M.W."/>
            <person name="Schmidt J."/>
            <person name="Koll U."/>
            <person name="Rohde M."/>
            <person name="Verbag S."/>
            <person name="Pitt A."/>
            <person name="Nakai R."/>
            <person name="Naganuma T."/>
            <person name="Lang E."/>
        </authorList>
    </citation>
    <scope>NUCLEOTIDE SEQUENCE [LARGE SCALE GENOMIC DNA]</scope>
    <source>
        <strain evidence="6 7">MWH-Nonnen-W8red</strain>
    </source>
</reference>
<dbReference type="Gene3D" id="3.40.605.10">
    <property type="entry name" value="Aldehyde Dehydrogenase, Chain A, domain 1"/>
    <property type="match status" value="1"/>
</dbReference>
<dbReference type="AlphaFoldDB" id="A0A1L4CZV8"/>
<dbReference type="InterPro" id="IPR016163">
    <property type="entry name" value="Ald_DH_C"/>
</dbReference>
<dbReference type="PROSITE" id="PS00687">
    <property type="entry name" value="ALDEHYDE_DEHYDR_GLU"/>
    <property type="match status" value="1"/>
</dbReference>
<dbReference type="KEGG" id="saqi:AXG55_06020"/>
<dbReference type="PROSITE" id="PS00070">
    <property type="entry name" value="ALDEHYDE_DEHYDR_CYS"/>
    <property type="match status" value="1"/>
</dbReference>
<dbReference type="STRING" id="1915309.AXG55_06020"/>
<dbReference type="InterPro" id="IPR029510">
    <property type="entry name" value="Ald_DH_CS_GLU"/>
</dbReference>
<evidence type="ECO:0000256" key="3">
    <source>
        <dbReference type="PROSITE-ProRule" id="PRU10007"/>
    </source>
</evidence>
<dbReference type="FunFam" id="3.40.605.10:FF:000026">
    <property type="entry name" value="Aldehyde dehydrogenase, putative"/>
    <property type="match status" value="1"/>
</dbReference>
<dbReference type="NCBIfam" id="NF009725">
    <property type="entry name" value="PRK13252.1"/>
    <property type="match status" value="1"/>
</dbReference>
<keyword evidence="2 4" id="KW-0560">Oxidoreductase</keyword>
<dbReference type="FunFam" id="3.40.605.10:FF:000007">
    <property type="entry name" value="NAD/NADP-dependent betaine aldehyde dehydrogenase"/>
    <property type="match status" value="1"/>
</dbReference>
<comment type="similarity">
    <text evidence="1 4">Belongs to the aldehyde dehydrogenase family.</text>
</comment>